<evidence type="ECO:0000313" key="3">
    <source>
        <dbReference type="Proteomes" id="UP000694843"/>
    </source>
</evidence>
<dbReference type="GO" id="GO:0017080">
    <property type="term" value="F:sodium channel regulator activity"/>
    <property type="evidence" value="ECO:0007669"/>
    <property type="project" value="TreeGrafter"/>
</dbReference>
<dbReference type="RefSeq" id="XP_018011040.1">
    <property type="nucleotide sequence ID" value="XM_018155551.2"/>
</dbReference>
<evidence type="ECO:0000313" key="4">
    <source>
        <dbReference type="RefSeq" id="XP_018011040.1"/>
    </source>
</evidence>
<keyword evidence="2" id="KW-0812">Transmembrane</keyword>
<evidence type="ECO:0000256" key="2">
    <source>
        <dbReference type="SAM" id="Phobius"/>
    </source>
</evidence>
<dbReference type="PANTHER" id="PTHR12335">
    <property type="entry name" value="TIPE PROTEIN TEMPERATURE-INDUCED PARALYTIC E"/>
    <property type="match status" value="1"/>
</dbReference>
<keyword evidence="2" id="KW-0472">Membrane</keyword>
<dbReference type="GeneID" id="108668354"/>
<keyword evidence="3" id="KW-1185">Reference proteome</keyword>
<feature type="transmembrane region" description="Helical" evidence="2">
    <location>
        <begin position="12"/>
        <end position="37"/>
    </location>
</feature>
<dbReference type="RefSeq" id="XP_018011041.1">
    <property type="nucleotide sequence ID" value="XM_018155552.2"/>
</dbReference>
<feature type="region of interest" description="Disordered" evidence="1">
    <location>
        <begin position="206"/>
        <end position="244"/>
    </location>
</feature>
<evidence type="ECO:0000256" key="1">
    <source>
        <dbReference type="SAM" id="MobiDB-lite"/>
    </source>
</evidence>
<dbReference type="GO" id="GO:0005886">
    <property type="term" value="C:plasma membrane"/>
    <property type="evidence" value="ECO:0007669"/>
    <property type="project" value="TreeGrafter"/>
</dbReference>
<organism evidence="3 5">
    <name type="scientific">Hyalella azteca</name>
    <name type="common">Amphipod</name>
    <dbReference type="NCBI Taxonomy" id="294128"/>
    <lineage>
        <taxon>Eukaryota</taxon>
        <taxon>Metazoa</taxon>
        <taxon>Ecdysozoa</taxon>
        <taxon>Arthropoda</taxon>
        <taxon>Crustacea</taxon>
        <taxon>Multicrustacea</taxon>
        <taxon>Malacostraca</taxon>
        <taxon>Eumalacostraca</taxon>
        <taxon>Peracarida</taxon>
        <taxon>Amphipoda</taxon>
        <taxon>Senticaudata</taxon>
        <taxon>Talitrida</taxon>
        <taxon>Talitroidea</taxon>
        <taxon>Hyalellidae</taxon>
        <taxon>Hyalella</taxon>
    </lineage>
</organism>
<feature type="compositionally biased region" description="Basic and acidic residues" evidence="1">
    <location>
        <begin position="227"/>
        <end position="244"/>
    </location>
</feature>
<gene>
    <name evidence="4 5" type="primary">LOC108668354</name>
</gene>
<protein>
    <submittedName>
        <fullName evidence="4">Protein tipE isoform X2</fullName>
    </submittedName>
    <submittedName>
        <fullName evidence="5">Protein tipE isoform X3</fullName>
    </submittedName>
</protein>
<reference evidence="4 5" key="1">
    <citation type="submission" date="2025-04" db="UniProtKB">
        <authorList>
            <consortium name="RefSeq"/>
        </authorList>
    </citation>
    <scope>IDENTIFICATION</scope>
    <source>
        <tissue evidence="4 5">Whole organism</tissue>
    </source>
</reference>
<feature type="transmembrane region" description="Helical" evidence="2">
    <location>
        <begin position="174"/>
        <end position="197"/>
    </location>
</feature>
<dbReference type="InterPro" id="IPR031578">
    <property type="entry name" value="TipE"/>
</dbReference>
<keyword evidence="2" id="KW-1133">Transmembrane helix</keyword>
<evidence type="ECO:0000313" key="5">
    <source>
        <dbReference type="RefSeq" id="XP_018011041.1"/>
    </source>
</evidence>
<proteinExistence type="predicted"/>
<accession>A0A8B7NBX4</accession>
<dbReference type="Proteomes" id="UP000694843">
    <property type="component" value="Unplaced"/>
</dbReference>
<dbReference type="AlphaFoldDB" id="A0A8B7NBX4"/>
<dbReference type="GO" id="GO:0002028">
    <property type="term" value="P:regulation of sodium ion transport"/>
    <property type="evidence" value="ECO:0007669"/>
    <property type="project" value="TreeGrafter"/>
</dbReference>
<dbReference type="Pfam" id="PF16972">
    <property type="entry name" value="TipE"/>
    <property type="match status" value="2"/>
</dbReference>
<dbReference type="PANTHER" id="PTHR12335:SF6">
    <property type="entry name" value="PROTEIN TIPE"/>
    <property type="match status" value="1"/>
</dbReference>
<sequence>MAAGDSLAKLKYYTTLTLGLVACMSCFIFFFLIPFILDPSVSTLMADFDPDPVVCKTILTEHNYGMKNCSWSSCKNGCTVDQYECDRIFVNYMAKKFEDFEGTEYYEDDDDIWVVKGVPIFVNIKGCGYPPQTNCTIYADEFGPVGSIFPCYYSRVRPNLVITDYSWEGAVHPMIMALIIPNLITGVSLGLLSYWWYPGCQKKENSYEIPPDQQSQQDGEDEDKEDDEKKIEDGDGGTEKKKLAETKIDIISEDQKKMNSLAGVETEKKV</sequence>
<dbReference type="OrthoDB" id="6349518at2759"/>
<name>A0A8B7NBX4_HYAAZ</name>